<sequence length="77" mass="8734">MLTSVEECGGESGKRYVVSAIIACGEKGRDEDVAETLAALGTTRLTHFLLPRWFHHPMMSQIQYIAILAEQQWKRTR</sequence>
<dbReference type="EMBL" id="KN838950">
    <property type="protein sequence ID" value="KIJ91980.1"/>
    <property type="molecule type" value="Genomic_DNA"/>
</dbReference>
<gene>
    <name evidence="1" type="ORF">K443DRAFT_685534</name>
</gene>
<name>A0A0C9WNJ4_9AGAR</name>
<dbReference type="OrthoDB" id="3163863at2759"/>
<reference evidence="2" key="2">
    <citation type="submission" date="2015-01" db="EMBL/GenBank/DDBJ databases">
        <title>Evolutionary Origins and Diversification of the Mycorrhizal Mutualists.</title>
        <authorList>
            <consortium name="DOE Joint Genome Institute"/>
            <consortium name="Mycorrhizal Genomics Consortium"/>
            <person name="Kohler A."/>
            <person name="Kuo A."/>
            <person name="Nagy L.G."/>
            <person name="Floudas D."/>
            <person name="Copeland A."/>
            <person name="Barry K.W."/>
            <person name="Cichocki N."/>
            <person name="Veneault-Fourrey C."/>
            <person name="LaButti K."/>
            <person name="Lindquist E.A."/>
            <person name="Lipzen A."/>
            <person name="Lundell T."/>
            <person name="Morin E."/>
            <person name="Murat C."/>
            <person name="Riley R."/>
            <person name="Ohm R."/>
            <person name="Sun H."/>
            <person name="Tunlid A."/>
            <person name="Henrissat B."/>
            <person name="Grigoriev I.V."/>
            <person name="Hibbett D.S."/>
            <person name="Martin F."/>
        </authorList>
    </citation>
    <scope>NUCLEOTIDE SEQUENCE [LARGE SCALE GENOMIC DNA]</scope>
    <source>
        <strain evidence="2">LaAM-08-1</strain>
    </source>
</reference>
<reference evidence="1 2" key="1">
    <citation type="submission" date="2014-04" db="EMBL/GenBank/DDBJ databases">
        <authorList>
            <consortium name="DOE Joint Genome Institute"/>
            <person name="Kuo A."/>
            <person name="Kohler A."/>
            <person name="Nagy L.G."/>
            <person name="Floudas D."/>
            <person name="Copeland A."/>
            <person name="Barry K.W."/>
            <person name="Cichocki N."/>
            <person name="Veneault-Fourrey C."/>
            <person name="LaButti K."/>
            <person name="Lindquist E.A."/>
            <person name="Lipzen A."/>
            <person name="Lundell T."/>
            <person name="Morin E."/>
            <person name="Murat C."/>
            <person name="Sun H."/>
            <person name="Tunlid A."/>
            <person name="Henrissat B."/>
            <person name="Grigoriev I.V."/>
            <person name="Hibbett D.S."/>
            <person name="Martin F."/>
            <person name="Nordberg H.P."/>
            <person name="Cantor M.N."/>
            <person name="Hua S.X."/>
        </authorList>
    </citation>
    <scope>NUCLEOTIDE SEQUENCE [LARGE SCALE GENOMIC DNA]</scope>
    <source>
        <strain evidence="1 2">LaAM-08-1</strain>
    </source>
</reference>
<dbReference type="AlphaFoldDB" id="A0A0C9WNJ4"/>
<evidence type="ECO:0000313" key="1">
    <source>
        <dbReference type="EMBL" id="KIJ91980.1"/>
    </source>
</evidence>
<accession>A0A0C9WNJ4</accession>
<keyword evidence="2" id="KW-1185">Reference proteome</keyword>
<dbReference type="HOGENOM" id="CLU_2638443_0_0_1"/>
<organism evidence="1 2">
    <name type="scientific">Laccaria amethystina LaAM-08-1</name>
    <dbReference type="NCBI Taxonomy" id="1095629"/>
    <lineage>
        <taxon>Eukaryota</taxon>
        <taxon>Fungi</taxon>
        <taxon>Dikarya</taxon>
        <taxon>Basidiomycota</taxon>
        <taxon>Agaricomycotina</taxon>
        <taxon>Agaricomycetes</taxon>
        <taxon>Agaricomycetidae</taxon>
        <taxon>Agaricales</taxon>
        <taxon>Agaricineae</taxon>
        <taxon>Hydnangiaceae</taxon>
        <taxon>Laccaria</taxon>
    </lineage>
</organism>
<dbReference type="Proteomes" id="UP000054477">
    <property type="component" value="Unassembled WGS sequence"/>
</dbReference>
<protein>
    <submittedName>
        <fullName evidence="1">Uncharacterized protein</fullName>
    </submittedName>
</protein>
<proteinExistence type="predicted"/>
<evidence type="ECO:0000313" key="2">
    <source>
        <dbReference type="Proteomes" id="UP000054477"/>
    </source>
</evidence>